<dbReference type="AlphaFoldDB" id="A0A2A2HAB5"/>
<dbReference type="PRINTS" id="PR00598">
    <property type="entry name" value="HTHMARR"/>
</dbReference>
<dbReference type="RefSeq" id="WP_069584590.1">
    <property type="nucleotide sequence ID" value="NZ_LMVM01000001.1"/>
</dbReference>
<dbReference type="SMART" id="SM00347">
    <property type="entry name" value="HTH_MARR"/>
    <property type="match status" value="1"/>
</dbReference>
<name>A0A2A2HAB5_METBR</name>
<dbReference type="PROSITE" id="PS50995">
    <property type="entry name" value="HTH_MARR_2"/>
    <property type="match status" value="1"/>
</dbReference>
<evidence type="ECO:0000313" key="3">
    <source>
        <dbReference type="Proteomes" id="UP000217784"/>
    </source>
</evidence>
<gene>
    <name evidence="2" type="ORF">ASJ80_15480</name>
</gene>
<keyword evidence="3" id="KW-1185">Reference proteome</keyword>
<dbReference type="InterPro" id="IPR000835">
    <property type="entry name" value="HTH_MarR-typ"/>
</dbReference>
<dbReference type="PANTHER" id="PTHR33164:SF43">
    <property type="entry name" value="HTH-TYPE TRANSCRIPTIONAL REPRESSOR YETL"/>
    <property type="match status" value="1"/>
</dbReference>
<comment type="caution">
    <text evidence="2">The sequence shown here is derived from an EMBL/GenBank/DDBJ whole genome shotgun (WGS) entry which is preliminary data.</text>
</comment>
<dbReference type="PANTHER" id="PTHR33164">
    <property type="entry name" value="TRANSCRIPTIONAL REGULATOR, MARR FAMILY"/>
    <property type="match status" value="1"/>
</dbReference>
<dbReference type="EMBL" id="LMVM01000001">
    <property type="protein sequence ID" value="PAV06230.1"/>
    <property type="molecule type" value="Genomic_DNA"/>
</dbReference>
<dbReference type="SUPFAM" id="SSF46785">
    <property type="entry name" value="Winged helix' DNA-binding domain"/>
    <property type="match status" value="1"/>
</dbReference>
<dbReference type="GO" id="GO:0006950">
    <property type="term" value="P:response to stress"/>
    <property type="evidence" value="ECO:0007669"/>
    <property type="project" value="TreeGrafter"/>
</dbReference>
<evidence type="ECO:0000313" key="2">
    <source>
        <dbReference type="EMBL" id="PAV06230.1"/>
    </source>
</evidence>
<sequence>MGNIQGPEKYICFKLNKVRRKVNRYYERELTPFNITPVQFYVLSALWDKDEVKFKDLAHRLDMDSSTLTGILDRIEKRGLIKRKEDPSDRRSVLVCLTPKSKELLLPQIIEIIPDLDQEFRNKLSDEEFQMLLQLLDRL</sequence>
<dbReference type="OrthoDB" id="10712at2157"/>
<dbReference type="InterPro" id="IPR036388">
    <property type="entry name" value="WH-like_DNA-bd_sf"/>
</dbReference>
<dbReference type="InterPro" id="IPR039422">
    <property type="entry name" value="MarR/SlyA-like"/>
</dbReference>
<dbReference type="Pfam" id="PF01047">
    <property type="entry name" value="MarR"/>
    <property type="match status" value="1"/>
</dbReference>
<protein>
    <submittedName>
        <fullName evidence="2">MarR family transcriptional regulator</fullName>
    </submittedName>
</protein>
<accession>A0A2A2HAB5</accession>
<proteinExistence type="predicted"/>
<dbReference type="Proteomes" id="UP000217784">
    <property type="component" value="Unassembled WGS sequence"/>
</dbReference>
<reference evidence="2 3" key="1">
    <citation type="journal article" date="2017" name="BMC Genomics">
        <title>Genomic analysis of methanogenic archaea reveals a shift towards energy conservation.</title>
        <authorList>
            <person name="Gilmore S.P."/>
            <person name="Henske J.K."/>
            <person name="Sexton J.A."/>
            <person name="Solomon K.V."/>
            <person name="Seppala S."/>
            <person name="Yoo J.I."/>
            <person name="Huyett L.M."/>
            <person name="Pressman A."/>
            <person name="Cogan J.Z."/>
            <person name="Kivenson V."/>
            <person name="Peng X."/>
            <person name="Tan Y."/>
            <person name="Valentine D.L."/>
            <person name="O'Malley M.A."/>
        </authorList>
    </citation>
    <scope>NUCLEOTIDE SEQUENCE [LARGE SCALE GENOMIC DNA]</scope>
    <source>
        <strain evidence="2 3">M.o.H.</strain>
    </source>
</reference>
<dbReference type="InterPro" id="IPR036390">
    <property type="entry name" value="WH_DNA-bd_sf"/>
</dbReference>
<organism evidence="2 3">
    <name type="scientific">Methanobacterium bryantii</name>
    <dbReference type="NCBI Taxonomy" id="2161"/>
    <lineage>
        <taxon>Archaea</taxon>
        <taxon>Methanobacteriati</taxon>
        <taxon>Methanobacteriota</taxon>
        <taxon>Methanomada group</taxon>
        <taxon>Methanobacteria</taxon>
        <taxon>Methanobacteriales</taxon>
        <taxon>Methanobacteriaceae</taxon>
        <taxon>Methanobacterium</taxon>
    </lineage>
</organism>
<feature type="domain" description="HTH marR-type" evidence="1">
    <location>
        <begin position="8"/>
        <end position="139"/>
    </location>
</feature>
<evidence type="ECO:0000259" key="1">
    <source>
        <dbReference type="PROSITE" id="PS50995"/>
    </source>
</evidence>
<dbReference type="Gene3D" id="1.10.10.10">
    <property type="entry name" value="Winged helix-like DNA-binding domain superfamily/Winged helix DNA-binding domain"/>
    <property type="match status" value="1"/>
</dbReference>
<dbReference type="GO" id="GO:0003700">
    <property type="term" value="F:DNA-binding transcription factor activity"/>
    <property type="evidence" value="ECO:0007669"/>
    <property type="project" value="InterPro"/>
</dbReference>